<evidence type="ECO:0008006" key="3">
    <source>
        <dbReference type="Google" id="ProtNLM"/>
    </source>
</evidence>
<reference evidence="1 2" key="1">
    <citation type="submission" date="2017-06" db="EMBL/GenBank/DDBJ databases">
        <authorList>
            <person name="Kim H.J."/>
            <person name="Triplett B.A."/>
        </authorList>
    </citation>
    <scope>NUCLEOTIDE SEQUENCE [LARGE SCALE GENOMIC DNA]</scope>
    <source>
        <strain evidence="1 2">CGMCC 4.1858</strain>
    </source>
</reference>
<evidence type="ECO:0000313" key="1">
    <source>
        <dbReference type="EMBL" id="SNT59486.1"/>
    </source>
</evidence>
<sequence>MPAFIETNAEWLTVFHLPTYAPDLSLKLKKIGSRWRALSAGKIAGIVLAVLRVTSGPVIWPAGTRCTAPRCPGGCGKSSGCWLPAPRA</sequence>
<keyword evidence="2" id="KW-1185">Reference proteome</keyword>
<name>A0A239NXA9_9ACTN</name>
<protein>
    <recommendedName>
        <fullName evidence="3">Transposase</fullName>
    </recommendedName>
</protein>
<accession>A0A239NXA9</accession>
<dbReference type="Proteomes" id="UP000198280">
    <property type="component" value="Unassembled WGS sequence"/>
</dbReference>
<dbReference type="EMBL" id="FZOF01000056">
    <property type="protein sequence ID" value="SNT59486.1"/>
    <property type="molecule type" value="Genomic_DNA"/>
</dbReference>
<gene>
    <name evidence="1" type="ORF">SAMN05216252_1562</name>
</gene>
<proteinExistence type="predicted"/>
<organism evidence="1 2">
    <name type="scientific">Actinacidiphila glaucinigra</name>
    <dbReference type="NCBI Taxonomy" id="235986"/>
    <lineage>
        <taxon>Bacteria</taxon>
        <taxon>Bacillati</taxon>
        <taxon>Actinomycetota</taxon>
        <taxon>Actinomycetes</taxon>
        <taxon>Kitasatosporales</taxon>
        <taxon>Streptomycetaceae</taxon>
        <taxon>Actinacidiphila</taxon>
    </lineage>
</organism>
<evidence type="ECO:0000313" key="2">
    <source>
        <dbReference type="Proteomes" id="UP000198280"/>
    </source>
</evidence>
<dbReference type="AlphaFoldDB" id="A0A239NXA9"/>